<name>J9ER54_WUCBA</name>
<accession>J9ER54</accession>
<gene>
    <name evidence="1" type="ORF">WUBG_04423</name>
</gene>
<evidence type="ECO:0000313" key="2">
    <source>
        <dbReference type="Proteomes" id="UP000004810"/>
    </source>
</evidence>
<reference evidence="2" key="1">
    <citation type="submission" date="2012-08" db="EMBL/GenBank/DDBJ databases">
        <title>The Genome Sequence of Wuchereria bancrofti.</title>
        <authorList>
            <person name="Nutman T.B."/>
            <person name="Fink D.L."/>
            <person name="Russ C."/>
            <person name="Young S."/>
            <person name="Zeng Q."/>
            <person name="Koehrsen M."/>
            <person name="Alvarado L."/>
            <person name="Berlin A."/>
            <person name="Chapman S.B."/>
            <person name="Chen Z."/>
            <person name="Freedman E."/>
            <person name="Gellesch M."/>
            <person name="Goldberg J."/>
            <person name="Griggs A."/>
            <person name="Gujja S."/>
            <person name="Heilman E.R."/>
            <person name="Heiman D."/>
            <person name="Hepburn T."/>
            <person name="Howarth C."/>
            <person name="Jen D."/>
            <person name="Larson L."/>
            <person name="Lewis B."/>
            <person name="Mehta T."/>
            <person name="Park D."/>
            <person name="Pearson M."/>
            <person name="Roberts A."/>
            <person name="Saif S."/>
            <person name="Shea T."/>
            <person name="Shenoy N."/>
            <person name="Sisk P."/>
            <person name="Stolte C."/>
            <person name="Sykes S."/>
            <person name="Walk T."/>
            <person name="White J."/>
            <person name="Yandava C."/>
            <person name="Haas B."/>
            <person name="Henn M.R."/>
            <person name="Nusbaum C."/>
            <person name="Birren B."/>
        </authorList>
    </citation>
    <scope>NUCLEOTIDE SEQUENCE [LARGE SCALE GENOMIC DNA]</scope>
    <source>
        <strain evidence="2">NA</strain>
    </source>
</reference>
<sequence length="66" mass="7976">MLTREGTHQHQEARKRVDEEKVILKLHIGALEIILIESNTYYKLQQRRNNNRKTNTTKWSKIKKVF</sequence>
<comment type="caution">
    <text evidence="1">The sequence shown here is derived from an EMBL/GenBank/DDBJ whole genome shotgun (WGS) entry which is preliminary data.</text>
</comment>
<dbReference type="AlphaFoldDB" id="J9ER54"/>
<organism evidence="1 2">
    <name type="scientific">Wuchereria bancrofti</name>
    <dbReference type="NCBI Taxonomy" id="6293"/>
    <lineage>
        <taxon>Eukaryota</taxon>
        <taxon>Metazoa</taxon>
        <taxon>Ecdysozoa</taxon>
        <taxon>Nematoda</taxon>
        <taxon>Chromadorea</taxon>
        <taxon>Rhabditida</taxon>
        <taxon>Spirurina</taxon>
        <taxon>Spiruromorpha</taxon>
        <taxon>Filarioidea</taxon>
        <taxon>Onchocercidae</taxon>
        <taxon>Wuchereria</taxon>
    </lineage>
</organism>
<proteinExistence type="predicted"/>
<dbReference type="Proteomes" id="UP000004810">
    <property type="component" value="Unassembled WGS sequence"/>
</dbReference>
<evidence type="ECO:0000313" key="1">
    <source>
        <dbReference type="EMBL" id="EJW84668.1"/>
    </source>
</evidence>
<protein>
    <submittedName>
        <fullName evidence="1">Uncharacterized protein</fullName>
    </submittedName>
</protein>
<dbReference type="EMBL" id="ADBV01001518">
    <property type="protein sequence ID" value="EJW84668.1"/>
    <property type="molecule type" value="Genomic_DNA"/>
</dbReference>